<organism evidence="1 2">
    <name type="scientific">Coptis chinensis</name>
    <dbReference type="NCBI Taxonomy" id="261450"/>
    <lineage>
        <taxon>Eukaryota</taxon>
        <taxon>Viridiplantae</taxon>
        <taxon>Streptophyta</taxon>
        <taxon>Embryophyta</taxon>
        <taxon>Tracheophyta</taxon>
        <taxon>Spermatophyta</taxon>
        <taxon>Magnoliopsida</taxon>
        <taxon>Ranunculales</taxon>
        <taxon>Ranunculaceae</taxon>
        <taxon>Coptidoideae</taxon>
        <taxon>Coptis</taxon>
    </lineage>
</organism>
<evidence type="ECO:0000313" key="2">
    <source>
        <dbReference type="Proteomes" id="UP000631114"/>
    </source>
</evidence>
<dbReference type="EMBL" id="JADFTS010000005">
    <property type="protein sequence ID" value="KAF9604178.1"/>
    <property type="molecule type" value="Genomic_DNA"/>
</dbReference>
<proteinExistence type="predicted"/>
<sequence>SVQKINDKDVKQHVPSKRDLGGYTLKTTGKVSRNLGPSYVTLTATRKVICSTLQSFYASPLLSYDLKRGSLRNLMTRDSTFYFHATTYMESLVSLGVDNEAGKRTDFEASSRVNVVKCENLHGTVKLWNGQCVVEALRLVLGDVLV</sequence>
<reference evidence="1 2" key="1">
    <citation type="submission" date="2020-10" db="EMBL/GenBank/DDBJ databases">
        <title>The Coptis chinensis genome and diversification of protoberbering-type alkaloids.</title>
        <authorList>
            <person name="Wang B."/>
            <person name="Shu S."/>
            <person name="Song C."/>
            <person name="Liu Y."/>
        </authorList>
    </citation>
    <scope>NUCLEOTIDE SEQUENCE [LARGE SCALE GENOMIC DNA]</scope>
    <source>
        <strain evidence="1">HL-2020</strain>
        <tissue evidence="1">Leaf</tissue>
    </source>
</reference>
<gene>
    <name evidence="1" type="ORF">IFM89_003924</name>
</gene>
<feature type="non-terminal residue" evidence="1">
    <location>
        <position position="1"/>
    </location>
</feature>
<keyword evidence="2" id="KW-1185">Reference proteome</keyword>
<name>A0A835LQC9_9MAGN</name>
<comment type="caution">
    <text evidence="1">The sequence shown here is derived from an EMBL/GenBank/DDBJ whole genome shotgun (WGS) entry which is preliminary data.</text>
</comment>
<dbReference type="Proteomes" id="UP000631114">
    <property type="component" value="Unassembled WGS sequence"/>
</dbReference>
<accession>A0A835LQC9</accession>
<evidence type="ECO:0000313" key="1">
    <source>
        <dbReference type="EMBL" id="KAF9604178.1"/>
    </source>
</evidence>
<protein>
    <submittedName>
        <fullName evidence="1">Uncharacterized protein</fullName>
    </submittedName>
</protein>
<dbReference type="AlphaFoldDB" id="A0A835LQC9"/>